<keyword evidence="3" id="KW-1185">Reference proteome</keyword>
<protein>
    <submittedName>
        <fullName evidence="2">Uncharacterized protein</fullName>
    </submittedName>
</protein>
<feature type="compositionally biased region" description="Basic residues" evidence="1">
    <location>
        <begin position="225"/>
        <end position="238"/>
    </location>
</feature>
<feature type="region of interest" description="Disordered" evidence="1">
    <location>
        <begin position="40"/>
        <end position="62"/>
    </location>
</feature>
<feature type="compositionally biased region" description="Low complexity" evidence="1">
    <location>
        <begin position="196"/>
        <end position="224"/>
    </location>
</feature>
<feature type="region of interest" description="Disordered" evidence="1">
    <location>
        <begin position="323"/>
        <end position="393"/>
    </location>
</feature>
<proteinExistence type="predicted"/>
<feature type="compositionally biased region" description="Gly residues" evidence="1">
    <location>
        <begin position="285"/>
        <end position="295"/>
    </location>
</feature>
<gene>
    <name evidence="2" type="ORF">BU14_0324s0017</name>
</gene>
<organism evidence="2 3">
    <name type="scientific">Porphyra umbilicalis</name>
    <name type="common">Purple laver</name>
    <name type="synonym">Red alga</name>
    <dbReference type="NCBI Taxonomy" id="2786"/>
    <lineage>
        <taxon>Eukaryota</taxon>
        <taxon>Rhodophyta</taxon>
        <taxon>Bangiophyceae</taxon>
        <taxon>Bangiales</taxon>
        <taxon>Bangiaceae</taxon>
        <taxon>Porphyra</taxon>
    </lineage>
</organism>
<feature type="region of interest" description="Disordered" evidence="1">
    <location>
        <begin position="416"/>
        <end position="436"/>
    </location>
</feature>
<accession>A0A1X6NZ16</accession>
<dbReference type="EMBL" id="KV918976">
    <property type="protein sequence ID" value="OSX73854.1"/>
    <property type="molecule type" value="Genomic_DNA"/>
</dbReference>
<evidence type="ECO:0000313" key="3">
    <source>
        <dbReference type="Proteomes" id="UP000218209"/>
    </source>
</evidence>
<dbReference type="Proteomes" id="UP000218209">
    <property type="component" value="Unassembled WGS sequence"/>
</dbReference>
<feature type="compositionally biased region" description="Pro residues" evidence="1">
    <location>
        <begin position="329"/>
        <end position="346"/>
    </location>
</feature>
<feature type="non-terminal residue" evidence="2">
    <location>
        <position position="436"/>
    </location>
</feature>
<sequence>MGDNGAYAGPPGPPLNDGTRRFILIPSFLETQRTARSALTTNHQSSCSMPQSSVTTTPPVAGAGPGRGVALLGTRRPQTQVGGRQNDATVRGHHDPTLFKSMCDFSPVKFAAIVELARERVERPMDPRLHSSVKMSELPRPRRRSVHAKPAPRSPTPDQRPLPCGRRAPSPSHPAAADAPRALPRRACHRRRVRHATPAAPWAAAAAARHAPPRRSAAASTAQRRPARRRSAHRRARMHPPPPPPPTNASPLPPPRPAAAAPRRRRRAACHATPRLPPPPCSPRRGGGAGGGSGGSTPRASLLPCRRQHGATATGAAAIGALPRAQHEPSPPPPLSNAPLLLPPRPAAAAPRRRRHTACPATRRVRPPPCSPRHAGGALGGSGGSSPRATAPQCRCQHGATATGAAAIGRTSLFVARPGQLPQNQGDAFKPPESSI</sequence>
<name>A0A1X6NZ16_PORUM</name>
<feature type="compositionally biased region" description="Pro residues" evidence="1">
    <location>
        <begin position="239"/>
        <end position="257"/>
    </location>
</feature>
<feature type="region of interest" description="Disordered" evidence="1">
    <location>
        <begin position="125"/>
        <end position="302"/>
    </location>
</feature>
<feature type="compositionally biased region" description="Basic residues" evidence="1">
    <location>
        <begin position="183"/>
        <end position="195"/>
    </location>
</feature>
<dbReference type="AlphaFoldDB" id="A0A1X6NZ16"/>
<evidence type="ECO:0000313" key="2">
    <source>
        <dbReference type="EMBL" id="OSX73854.1"/>
    </source>
</evidence>
<reference evidence="2 3" key="1">
    <citation type="submission" date="2017-03" db="EMBL/GenBank/DDBJ databases">
        <title>WGS assembly of Porphyra umbilicalis.</title>
        <authorList>
            <person name="Brawley S.H."/>
            <person name="Blouin N.A."/>
            <person name="Ficko-Blean E."/>
            <person name="Wheeler G.L."/>
            <person name="Lohr M."/>
            <person name="Goodson H.V."/>
            <person name="Jenkins J.W."/>
            <person name="Blaby-Haas C.E."/>
            <person name="Helliwell K.E."/>
            <person name="Chan C."/>
            <person name="Marriage T."/>
            <person name="Bhattacharya D."/>
            <person name="Klein A.S."/>
            <person name="Badis Y."/>
            <person name="Brodie J."/>
            <person name="Cao Y."/>
            <person name="Collen J."/>
            <person name="Dittami S.M."/>
            <person name="Gachon C.M."/>
            <person name="Green B.R."/>
            <person name="Karpowicz S."/>
            <person name="Kim J.W."/>
            <person name="Kudahl U."/>
            <person name="Lin S."/>
            <person name="Michel G."/>
            <person name="Mittag M."/>
            <person name="Olson B.J."/>
            <person name="Pangilinan J."/>
            <person name="Peng Y."/>
            <person name="Qiu H."/>
            <person name="Shu S."/>
            <person name="Singer J.T."/>
            <person name="Smith A.G."/>
            <person name="Sprecher B.N."/>
            <person name="Wagner V."/>
            <person name="Wang W."/>
            <person name="Wang Z.-Y."/>
            <person name="Yan J."/>
            <person name="Yarish C."/>
            <person name="Zoeuner-Riek S."/>
            <person name="Zhuang Y."/>
            <person name="Zou Y."/>
            <person name="Lindquist E.A."/>
            <person name="Grimwood J."/>
            <person name="Barry K."/>
            <person name="Rokhsar D.S."/>
            <person name="Schmutz J."/>
            <person name="Stiller J.W."/>
            <person name="Grossman A.R."/>
            <person name="Prochnik S.E."/>
        </authorList>
    </citation>
    <scope>NUCLEOTIDE SEQUENCE [LARGE SCALE GENOMIC DNA]</scope>
    <source>
        <strain evidence="2">4086291</strain>
    </source>
</reference>
<feature type="compositionally biased region" description="Low complexity" evidence="1">
    <location>
        <begin position="166"/>
        <end position="182"/>
    </location>
</feature>
<evidence type="ECO:0000256" key="1">
    <source>
        <dbReference type="SAM" id="MobiDB-lite"/>
    </source>
</evidence>
<feature type="compositionally biased region" description="Polar residues" evidence="1">
    <location>
        <begin position="40"/>
        <end position="53"/>
    </location>
</feature>